<dbReference type="RefSeq" id="WP_026634644.1">
    <property type="nucleotide sequence ID" value="NZ_FONH01000009.1"/>
</dbReference>
<reference evidence="2" key="1">
    <citation type="submission" date="2016-10" db="EMBL/GenBank/DDBJ databases">
        <authorList>
            <person name="Varghese N."/>
            <person name="Submissions S."/>
        </authorList>
    </citation>
    <scope>NUCLEOTIDE SEQUENCE [LARGE SCALE GENOMIC DNA]</scope>
    <source>
        <strain evidence="2">UNC178MFTsu3.1</strain>
    </source>
</reference>
<gene>
    <name evidence="1" type="ORF">SAMN02799615_02676</name>
</gene>
<proteinExistence type="predicted"/>
<dbReference type="CDD" id="cd00865">
    <property type="entry name" value="PEBP_bact_arch"/>
    <property type="match status" value="1"/>
</dbReference>
<dbReference type="EMBL" id="FONH01000009">
    <property type="protein sequence ID" value="SFF17910.1"/>
    <property type="molecule type" value="Genomic_DNA"/>
</dbReference>
<protein>
    <recommendedName>
        <fullName evidence="3">Phospholipid-binding protein, PBP family</fullName>
    </recommendedName>
</protein>
<evidence type="ECO:0000313" key="2">
    <source>
        <dbReference type="Proteomes" id="UP000199477"/>
    </source>
</evidence>
<evidence type="ECO:0000313" key="1">
    <source>
        <dbReference type="EMBL" id="SFF17910.1"/>
    </source>
</evidence>
<sequence>MQLRSDSFQNGQPVPARCAFGKPGDPVALSDNLSPHLAWKDAPPATRSYVLTCIDSDVPSRGDDVNQGDRVVPADLPRVEFVHWLMADIPVEYTELAEGACSDGIVAHGKRAPSGPPGSVQGKNDYTGWFHGDKDMGGEYLGYDGPCPPWNDERVHHYHFRVHALDVEKLNLADGFTLDELRKVMHGHVLAQAEIVGTYAIYGKAVVRA</sequence>
<dbReference type="InterPro" id="IPR005247">
    <property type="entry name" value="YbhB_YbcL/LppC-like"/>
</dbReference>
<accession>A0A1I2GLM8</accession>
<dbReference type="Gene3D" id="3.90.280.10">
    <property type="entry name" value="PEBP-like"/>
    <property type="match status" value="1"/>
</dbReference>
<organism evidence="1 2">
    <name type="scientific">Dyella marensis</name>
    <dbReference type="NCBI Taxonomy" id="500610"/>
    <lineage>
        <taxon>Bacteria</taxon>
        <taxon>Pseudomonadati</taxon>
        <taxon>Pseudomonadota</taxon>
        <taxon>Gammaproteobacteria</taxon>
        <taxon>Lysobacterales</taxon>
        <taxon>Rhodanobacteraceae</taxon>
        <taxon>Dyella</taxon>
    </lineage>
</organism>
<dbReference type="PANTHER" id="PTHR30289:SF1">
    <property type="entry name" value="PEBP (PHOSPHATIDYLETHANOLAMINE-BINDING PROTEIN) FAMILY PROTEIN"/>
    <property type="match status" value="1"/>
</dbReference>
<dbReference type="PANTHER" id="PTHR30289">
    <property type="entry name" value="UNCHARACTERIZED PROTEIN YBCL-RELATED"/>
    <property type="match status" value="1"/>
</dbReference>
<dbReference type="InterPro" id="IPR036610">
    <property type="entry name" value="PEBP-like_sf"/>
</dbReference>
<dbReference type="STRING" id="500610.SAMN02799615_02676"/>
<dbReference type="NCBIfam" id="TIGR00481">
    <property type="entry name" value="YbhB/YbcL family Raf kinase inhibitor-like protein"/>
    <property type="match status" value="1"/>
</dbReference>
<evidence type="ECO:0008006" key="3">
    <source>
        <dbReference type="Google" id="ProtNLM"/>
    </source>
</evidence>
<dbReference type="Pfam" id="PF01161">
    <property type="entry name" value="PBP"/>
    <property type="match status" value="1"/>
</dbReference>
<dbReference type="AlphaFoldDB" id="A0A1I2GLM8"/>
<dbReference type="Proteomes" id="UP000199477">
    <property type="component" value="Unassembled WGS sequence"/>
</dbReference>
<dbReference type="SUPFAM" id="SSF49777">
    <property type="entry name" value="PEBP-like"/>
    <property type="match status" value="1"/>
</dbReference>
<name>A0A1I2GLM8_9GAMM</name>
<dbReference type="InterPro" id="IPR008914">
    <property type="entry name" value="PEBP"/>
</dbReference>
<keyword evidence="2" id="KW-1185">Reference proteome</keyword>